<keyword evidence="6" id="KW-0408">Iron</keyword>
<evidence type="ECO:0000256" key="3">
    <source>
        <dbReference type="ARBA" id="ARBA00022452"/>
    </source>
</evidence>
<sequence>MHTDWLAMPLIAAAALLSGQAQARAPVADEGPNTTASSLSESLGVITVTARRRDEDVQSVPAAISVVAKDLLDRSYTVNTGLLSQLVPSLNYSSANPRNTAFTIRGLGSSVVAVSQANDGLEPGVGFYVDQVYHARPATAAFDFTDIAQIEVLRGPQGTLFGKNTTAGAISITTQAPTFTPEAREEISVGEKDFLQVKASGSGPIVDGLLAGRISGLVTSRNGVIHNVVTGQDHNGIGNQAVRGQLLLTPSSMLSVRLSADFANFESECCTQVFLRVGESLRAPARQYPALAAGVGYAPASTNPYDRLTDIDAHLGVDTSEGGVSAVAEWDMGGATLTSVTAWRFWNWDADNDRDYTGLPIQMSQHIPSRQDQYSQEVRITSSGDLRLNYVVGLYYFRQTITGRPISIYGPLAAYWLIGPTTGANGMPVPGNLLDGYGTDGHTRFATDSYAAFGEANYALTDRLTLTGGLRYTYEEKEGEYASTVFGGLATSDPALVAAKLSVLRAQSYAARDKDGSLSGRANLAWHVADDVLGYASFARGFKSGGLNMSGLPLDNQNQPALATAVIRPEKNTTYEIGLKTDLLDRRVTFNLAAYWTRVEDFQATIVDSTQTVALRGYLSNIPEVTVKGIEADATALLAPGLTIRLSGSYAHGEYTDYPAGPCPLELQGAATTACSLTGRRLSGLPRWAGSLGIHYEVPVGTGGNFVLHSDTTARTGSYGDPSLSRYTWIEGYTLTNASVGYRSSHGWEVDVFARNLFDKDYIQNLTVQAGNSGLILGTPSDPQMFGLTFRAWQ</sequence>
<evidence type="ECO:0000313" key="16">
    <source>
        <dbReference type="EMBL" id="MFC0205695.1"/>
    </source>
</evidence>
<evidence type="ECO:0000256" key="10">
    <source>
        <dbReference type="ARBA" id="ARBA00023237"/>
    </source>
</evidence>
<dbReference type="SUPFAM" id="SSF56935">
    <property type="entry name" value="Porins"/>
    <property type="match status" value="1"/>
</dbReference>
<dbReference type="Pfam" id="PF00593">
    <property type="entry name" value="TonB_dep_Rec_b-barrel"/>
    <property type="match status" value="1"/>
</dbReference>
<dbReference type="Gene3D" id="2.40.170.20">
    <property type="entry name" value="TonB-dependent receptor, beta-barrel domain"/>
    <property type="match status" value="1"/>
</dbReference>
<dbReference type="InterPro" id="IPR039426">
    <property type="entry name" value="TonB-dep_rcpt-like"/>
</dbReference>
<comment type="subcellular location">
    <subcellularLocation>
        <location evidence="1 11">Cell outer membrane</location>
        <topology evidence="1 11">Multi-pass membrane protein</topology>
    </subcellularLocation>
</comment>
<dbReference type="InterPro" id="IPR000531">
    <property type="entry name" value="Beta-barrel_TonB"/>
</dbReference>
<feature type="signal peptide" evidence="13">
    <location>
        <begin position="1"/>
        <end position="23"/>
    </location>
</feature>
<evidence type="ECO:0000256" key="12">
    <source>
        <dbReference type="RuleBase" id="RU003357"/>
    </source>
</evidence>
<keyword evidence="7" id="KW-0406">Ion transport</keyword>
<keyword evidence="17" id="KW-1185">Reference proteome</keyword>
<comment type="similarity">
    <text evidence="11 12">Belongs to the TonB-dependent receptor family.</text>
</comment>
<dbReference type="Pfam" id="PF07715">
    <property type="entry name" value="Plug"/>
    <property type="match status" value="1"/>
</dbReference>
<keyword evidence="8 12" id="KW-0798">TonB box</keyword>
<dbReference type="EMBL" id="JBHLWK010000019">
    <property type="protein sequence ID" value="MFC0205695.1"/>
    <property type="molecule type" value="Genomic_DNA"/>
</dbReference>
<evidence type="ECO:0000256" key="9">
    <source>
        <dbReference type="ARBA" id="ARBA00023136"/>
    </source>
</evidence>
<evidence type="ECO:0000256" key="1">
    <source>
        <dbReference type="ARBA" id="ARBA00004571"/>
    </source>
</evidence>
<keyword evidence="3 11" id="KW-1134">Transmembrane beta strand</keyword>
<evidence type="ECO:0000313" key="17">
    <source>
        <dbReference type="Proteomes" id="UP001589798"/>
    </source>
</evidence>
<comment type="caution">
    <text evidence="16">The sequence shown here is derived from an EMBL/GenBank/DDBJ whole genome shotgun (WGS) entry which is preliminary data.</text>
</comment>
<keyword evidence="2 11" id="KW-0813">Transport</keyword>
<name>A0ABV6CZ86_9SPHN</name>
<keyword evidence="4" id="KW-0410">Iron transport</keyword>
<organism evidence="16 17">
    <name type="scientific">Novosphingobium soli</name>
    <dbReference type="NCBI Taxonomy" id="574956"/>
    <lineage>
        <taxon>Bacteria</taxon>
        <taxon>Pseudomonadati</taxon>
        <taxon>Pseudomonadota</taxon>
        <taxon>Alphaproteobacteria</taxon>
        <taxon>Sphingomonadales</taxon>
        <taxon>Sphingomonadaceae</taxon>
        <taxon>Novosphingobium</taxon>
    </lineage>
</organism>
<accession>A0ABV6CZ86</accession>
<protein>
    <submittedName>
        <fullName evidence="16">TonB-dependent receptor</fullName>
    </submittedName>
</protein>
<evidence type="ECO:0000256" key="7">
    <source>
        <dbReference type="ARBA" id="ARBA00023065"/>
    </source>
</evidence>
<dbReference type="PANTHER" id="PTHR32552">
    <property type="entry name" value="FERRICHROME IRON RECEPTOR-RELATED"/>
    <property type="match status" value="1"/>
</dbReference>
<dbReference type="PANTHER" id="PTHR32552:SF81">
    <property type="entry name" value="TONB-DEPENDENT OUTER MEMBRANE RECEPTOR"/>
    <property type="match status" value="1"/>
</dbReference>
<dbReference type="InterPro" id="IPR012910">
    <property type="entry name" value="Plug_dom"/>
</dbReference>
<dbReference type="CDD" id="cd01347">
    <property type="entry name" value="ligand_gated_channel"/>
    <property type="match status" value="1"/>
</dbReference>
<gene>
    <name evidence="16" type="ORF">ACFFJC_15630</name>
</gene>
<proteinExistence type="inferred from homology"/>
<evidence type="ECO:0000256" key="5">
    <source>
        <dbReference type="ARBA" id="ARBA00022692"/>
    </source>
</evidence>
<feature type="domain" description="TonB-dependent receptor plug" evidence="15">
    <location>
        <begin position="57"/>
        <end position="169"/>
    </location>
</feature>
<keyword evidence="10 11" id="KW-0998">Cell outer membrane</keyword>
<evidence type="ECO:0000256" key="4">
    <source>
        <dbReference type="ARBA" id="ARBA00022496"/>
    </source>
</evidence>
<keyword evidence="9 11" id="KW-0472">Membrane</keyword>
<evidence type="ECO:0000256" key="6">
    <source>
        <dbReference type="ARBA" id="ARBA00023004"/>
    </source>
</evidence>
<evidence type="ECO:0000256" key="11">
    <source>
        <dbReference type="PROSITE-ProRule" id="PRU01360"/>
    </source>
</evidence>
<keyword evidence="5 11" id="KW-0812">Transmembrane</keyword>
<feature type="chain" id="PRO_5046319446" evidence="13">
    <location>
        <begin position="24"/>
        <end position="794"/>
    </location>
</feature>
<dbReference type="PROSITE" id="PS52016">
    <property type="entry name" value="TONB_DEPENDENT_REC_3"/>
    <property type="match status" value="1"/>
</dbReference>
<evidence type="ECO:0000259" key="15">
    <source>
        <dbReference type="Pfam" id="PF07715"/>
    </source>
</evidence>
<keyword evidence="13" id="KW-0732">Signal</keyword>
<evidence type="ECO:0000256" key="13">
    <source>
        <dbReference type="SAM" id="SignalP"/>
    </source>
</evidence>
<dbReference type="InterPro" id="IPR036942">
    <property type="entry name" value="Beta-barrel_TonB_sf"/>
</dbReference>
<evidence type="ECO:0000256" key="2">
    <source>
        <dbReference type="ARBA" id="ARBA00022448"/>
    </source>
</evidence>
<evidence type="ECO:0000256" key="8">
    <source>
        <dbReference type="ARBA" id="ARBA00023077"/>
    </source>
</evidence>
<reference evidence="16 17" key="1">
    <citation type="submission" date="2024-09" db="EMBL/GenBank/DDBJ databases">
        <authorList>
            <person name="Sun Q."/>
            <person name="Mori K."/>
        </authorList>
    </citation>
    <scope>NUCLEOTIDE SEQUENCE [LARGE SCALE GENOMIC DNA]</scope>
    <source>
        <strain evidence="16 17">CCM 7706</strain>
    </source>
</reference>
<evidence type="ECO:0000259" key="14">
    <source>
        <dbReference type="Pfam" id="PF00593"/>
    </source>
</evidence>
<feature type="domain" description="TonB-dependent receptor-like beta-barrel" evidence="14">
    <location>
        <begin position="297"/>
        <end position="757"/>
    </location>
</feature>
<dbReference type="Proteomes" id="UP001589798">
    <property type="component" value="Unassembled WGS sequence"/>
</dbReference>
<keyword evidence="16" id="KW-0675">Receptor</keyword>
<dbReference type="RefSeq" id="WP_379488428.1">
    <property type="nucleotide sequence ID" value="NZ_JBHLWK010000019.1"/>
</dbReference>